<protein>
    <recommendedName>
        <fullName evidence="3">Transposase</fullName>
    </recommendedName>
</protein>
<evidence type="ECO:0008006" key="3">
    <source>
        <dbReference type="Google" id="ProtNLM"/>
    </source>
</evidence>
<keyword evidence="2" id="KW-1185">Reference proteome</keyword>
<proteinExistence type="predicted"/>
<dbReference type="EMBL" id="FBWH01000026">
    <property type="protein sequence ID" value="CUX35283.1"/>
    <property type="molecule type" value="Genomic_DNA"/>
</dbReference>
<evidence type="ECO:0000313" key="2">
    <source>
        <dbReference type="Proteomes" id="UP000191812"/>
    </source>
</evidence>
<evidence type="ECO:0000313" key="1">
    <source>
        <dbReference type="EMBL" id="CUX35283.1"/>
    </source>
</evidence>
<comment type="caution">
    <text evidence="1">The sequence shown here is derived from an EMBL/GenBank/DDBJ whole genome shotgun (WGS) entry which is preliminary data.</text>
</comment>
<dbReference type="Proteomes" id="UP000191812">
    <property type="component" value="Unassembled WGS sequence"/>
</dbReference>
<accession>A0ABP2BHG8</accession>
<sequence>MRGHVFIAGENGVRVLARLRITETFGEKLSV</sequence>
<organism evidence="1 2">
    <name type="scientific">Agrobacterium genomosp. 13 str. CFBP 6927</name>
    <dbReference type="NCBI Taxonomy" id="1183428"/>
    <lineage>
        <taxon>Bacteria</taxon>
        <taxon>Pseudomonadati</taxon>
        <taxon>Pseudomonadota</taxon>
        <taxon>Alphaproteobacteria</taxon>
        <taxon>Hyphomicrobiales</taxon>
        <taxon>Rhizobiaceae</taxon>
        <taxon>Rhizobium/Agrobacterium group</taxon>
        <taxon>Agrobacterium</taxon>
        <taxon>Agrobacterium tumefaciens complex</taxon>
    </lineage>
</organism>
<name>A0ABP2BHG8_9HYPH</name>
<reference evidence="1 2" key="1">
    <citation type="submission" date="2016-01" db="EMBL/GenBank/DDBJ databases">
        <authorList>
            <person name="Regsiter A."/>
            <person name="william w."/>
        </authorList>
    </citation>
    <scope>NUCLEOTIDE SEQUENCE [LARGE SCALE GENOMIC DNA]</scope>
    <source>
        <strain evidence="1 2">CFBP 6927</strain>
    </source>
</reference>
<gene>
    <name evidence="1" type="ORF">AGR13a_Cc320030</name>
</gene>